<sequence length="294" mass="30450">PPMTAPALAAAGPDADPRRAALVRIRIIAREELRRALETRWLFAFTALFALLVLGLSYFGLAQSRELGFQGFARVTLSLMNLVLMIVPLTALMLGVTSVAGSGEGLALLLAQPVGRGEVLAGKYLGLAVALAFAQALGFGGGGVVVALNGGADQLPGFIVLTLLSLALGWVTLAAAIAIASIWPDRLRAMSAALMLWLAMAIAYDLVVLGATALLSGVPLESVLFPALILNPVDVVRVLTTLAVGSGALFGPTSAVVMKMFGTAGGIALGSTVLIVEGAVPLAIAWRVFRRRDW</sequence>
<dbReference type="EMBL" id="JACQAY010000199">
    <property type="protein sequence ID" value="MBI3539851.1"/>
    <property type="molecule type" value="Genomic_DNA"/>
</dbReference>
<reference evidence="2" key="1">
    <citation type="submission" date="2020-07" db="EMBL/GenBank/DDBJ databases">
        <title>Huge and variable diversity of episymbiotic CPR bacteria and DPANN archaea in groundwater ecosystems.</title>
        <authorList>
            <person name="He C.Y."/>
            <person name="Keren R."/>
            <person name="Whittaker M."/>
            <person name="Farag I.F."/>
            <person name="Doudna J."/>
            <person name="Cate J.H.D."/>
            <person name="Banfield J.F."/>
        </authorList>
    </citation>
    <scope>NUCLEOTIDE SEQUENCE</scope>
    <source>
        <strain evidence="2">NC_groundwater_928_Pr1_S-0.2um_72_17</strain>
    </source>
</reference>
<evidence type="ECO:0000256" key="1">
    <source>
        <dbReference type="SAM" id="Phobius"/>
    </source>
</evidence>
<comment type="caution">
    <text evidence="2">The sequence shown here is derived from an EMBL/GenBank/DDBJ whole genome shotgun (WGS) entry which is preliminary data.</text>
</comment>
<keyword evidence="1" id="KW-1133">Transmembrane helix</keyword>
<dbReference type="PANTHER" id="PTHR43471">
    <property type="entry name" value="ABC TRANSPORTER PERMEASE"/>
    <property type="match status" value="1"/>
</dbReference>
<gene>
    <name evidence="2" type="ORF">HY076_06225</name>
</gene>
<feature type="transmembrane region" description="Helical" evidence="1">
    <location>
        <begin position="41"/>
        <end position="62"/>
    </location>
</feature>
<organism evidence="2 3">
    <name type="scientific">Eiseniibacteriota bacterium</name>
    <dbReference type="NCBI Taxonomy" id="2212470"/>
    <lineage>
        <taxon>Bacteria</taxon>
        <taxon>Candidatus Eiseniibacteriota</taxon>
    </lineage>
</organism>
<feature type="transmembrane region" description="Helical" evidence="1">
    <location>
        <begin position="124"/>
        <end position="146"/>
    </location>
</feature>
<proteinExistence type="predicted"/>
<feature type="transmembrane region" description="Helical" evidence="1">
    <location>
        <begin position="235"/>
        <end position="257"/>
    </location>
</feature>
<dbReference type="Pfam" id="PF12679">
    <property type="entry name" value="ABC2_membrane_2"/>
    <property type="match status" value="1"/>
</dbReference>
<dbReference type="GO" id="GO:0140359">
    <property type="term" value="F:ABC-type transporter activity"/>
    <property type="evidence" value="ECO:0007669"/>
    <property type="project" value="InterPro"/>
</dbReference>
<keyword evidence="1" id="KW-0472">Membrane</keyword>
<keyword evidence="1" id="KW-0812">Transmembrane</keyword>
<dbReference type="PANTHER" id="PTHR43471:SF1">
    <property type="entry name" value="ABC TRANSPORTER PERMEASE PROTEIN NOSY-RELATED"/>
    <property type="match status" value="1"/>
</dbReference>
<dbReference type="Proteomes" id="UP000807850">
    <property type="component" value="Unassembled WGS sequence"/>
</dbReference>
<dbReference type="AlphaFoldDB" id="A0A9D6L746"/>
<protein>
    <submittedName>
        <fullName evidence="2">ABC transporter permease subunit</fullName>
    </submittedName>
</protein>
<feature type="transmembrane region" description="Helical" evidence="1">
    <location>
        <begin position="158"/>
        <end position="182"/>
    </location>
</feature>
<feature type="non-terminal residue" evidence="2">
    <location>
        <position position="1"/>
    </location>
</feature>
<feature type="transmembrane region" description="Helical" evidence="1">
    <location>
        <begin position="82"/>
        <end position="103"/>
    </location>
</feature>
<feature type="transmembrane region" description="Helical" evidence="1">
    <location>
        <begin position="194"/>
        <end position="215"/>
    </location>
</feature>
<feature type="transmembrane region" description="Helical" evidence="1">
    <location>
        <begin position="264"/>
        <end position="289"/>
    </location>
</feature>
<dbReference type="GO" id="GO:0005886">
    <property type="term" value="C:plasma membrane"/>
    <property type="evidence" value="ECO:0007669"/>
    <property type="project" value="UniProtKB-SubCell"/>
</dbReference>
<name>A0A9D6L746_UNCEI</name>
<evidence type="ECO:0000313" key="3">
    <source>
        <dbReference type="Proteomes" id="UP000807850"/>
    </source>
</evidence>
<evidence type="ECO:0000313" key="2">
    <source>
        <dbReference type="EMBL" id="MBI3539851.1"/>
    </source>
</evidence>
<accession>A0A9D6L746</accession>